<accession>A0A0F9MP39</accession>
<name>A0A0F9MP39_9ZZZZ</name>
<organism evidence="1">
    <name type="scientific">marine sediment metagenome</name>
    <dbReference type="NCBI Taxonomy" id="412755"/>
    <lineage>
        <taxon>unclassified sequences</taxon>
        <taxon>metagenomes</taxon>
        <taxon>ecological metagenomes</taxon>
    </lineage>
</organism>
<evidence type="ECO:0000313" key="1">
    <source>
        <dbReference type="EMBL" id="KKM70932.1"/>
    </source>
</evidence>
<comment type="caution">
    <text evidence="1">The sequence shown here is derived from an EMBL/GenBank/DDBJ whole genome shotgun (WGS) entry which is preliminary data.</text>
</comment>
<gene>
    <name evidence="1" type="ORF">LCGC14_1435800</name>
</gene>
<protein>
    <submittedName>
        <fullName evidence="1">Uncharacterized protein</fullName>
    </submittedName>
</protein>
<dbReference type="AlphaFoldDB" id="A0A0F9MP39"/>
<reference evidence="1" key="1">
    <citation type="journal article" date="2015" name="Nature">
        <title>Complex archaea that bridge the gap between prokaryotes and eukaryotes.</title>
        <authorList>
            <person name="Spang A."/>
            <person name="Saw J.H."/>
            <person name="Jorgensen S.L."/>
            <person name="Zaremba-Niedzwiedzka K."/>
            <person name="Martijn J."/>
            <person name="Lind A.E."/>
            <person name="van Eijk R."/>
            <person name="Schleper C."/>
            <person name="Guy L."/>
            <person name="Ettema T.J."/>
        </authorList>
    </citation>
    <scope>NUCLEOTIDE SEQUENCE</scope>
</reference>
<sequence>MEKRKPLLDLLISEFDVVQGEKGPPSNIIFLQN</sequence>
<proteinExistence type="predicted"/>
<dbReference type="EMBL" id="LAZR01009724">
    <property type="protein sequence ID" value="KKM70932.1"/>
    <property type="molecule type" value="Genomic_DNA"/>
</dbReference>
<feature type="non-terminal residue" evidence="1">
    <location>
        <position position="33"/>
    </location>
</feature>